<dbReference type="AlphaFoldDB" id="A0A382U837"/>
<evidence type="ECO:0000313" key="1">
    <source>
        <dbReference type="EMBL" id="SVD30137.1"/>
    </source>
</evidence>
<dbReference type="Gene3D" id="3.40.50.11780">
    <property type="match status" value="1"/>
</dbReference>
<organism evidence="1">
    <name type="scientific">marine metagenome</name>
    <dbReference type="NCBI Taxonomy" id="408172"/>
    <lineage>
        <taxon>unclassified sequences</taxon>
        <taxon>metagenomes</taxon>
        <taxon>ecological metagenomes</taxon>
    </lineage>
</organism>
<reference evidence="1" key="1">
    <citation type="submission" date="2018-05" db="EMBL/GenBank/DDBJ databases">
        <authorList>
            <person name="Lanie J.A."/>
            <person name="Ng W.-L."/>
            <person name="Kazmierczak K.M."/>
            <person name="Andrzejewski T.M."/>
            <person name="Davidsen T.M."/>
            <person name="Wayne K.J."/>
            <person name="Tettelin H."/>
            <person name="Glass J.I."/>
            <person name="Rusch D."/>
            <person name="Podicherti R."/>
            <person name="Tsui H.-C.T."/>
            <person name="Winkler M.E."/>
        </authorList>
    </citation>
    <scope>NUCLEOTIDE SEQUENCE</scope>
</reference>
<sequence length="248" mass="25694">MPFTISPGVVTKEIDLTTIVPEFSMTEGAIAGPFKWGPASDIVTVSNETELVSTFGKPNAATYKNWFTAASYLAYSGNLKVVRAVHTTANNAAMTTALQVNNDEAYENTYDPDMGGSQITTAGAFIAKYPGDLGNTLRVSMCAATHANTNADGTLNSNTDVALTGTGIFTVANNTIIGSGTDFTASVTVGDVIKLSLDGNVVCVTAVTSDTVLAVKGWTTNVGSGAMVRLKRSGFGEPASQMMMTAGC</sequence>
<dbReference type="EMBL" id="UINC01142043">
    <property type="protein sequence ID" value="SVD30137.1"/>
    <property type="molecule type" value="Genomic_DNA"/>
</dbReference>
<protein>
    <submittedName>
        <fullName evidence="1">Uncharacterized protein</fullName>
    </submittedName>
</protein>
<name>A0A382U837_9ZZZZ</name>
<gene>
    <name evidence="1" type="ORF">METZ01_LOCUS382991</name>
</gene>
<feature type="non-terminal residue" evidence="1">
    <location>
        <position position="248"/>
    </location>
</feature>
<accession>A0A382U837</accession>
<proteinExistence type="predicted"/>